<dbReference type="EMBL" id="BGPR01012130">
    <property type="protein sequence ID" value="GBN54713.1"/>
    <property type="molecule type" value="Genomic_DNA"/>
</dbReference>
<sequence length="114" mass="12604">MSFLELLSRGNSILVGSVNNNGEEIPPRNRLRTTERFQSRSLPRSGSLPRFACDVMPGQEHCKYSAVGFDDELLGAMSIMVKAFAKPDMAVEQAPLKASCSNKRSIWFVGNLIN</sequence>
<proteinExistence type="predicted"/>
<organism evidence="1 2">
    <name type="scientific">Araneus ventricosus</name>
    <name type="common">Orbweaver spider</name>
    <name type="synonym">Epeira ventricosa</name>
    <dbReference type="NCBI Taxonomy" id="182803"/>
    <lineage>
        <taxon>Eukaryota</taxon>
        <taxon>Metazoa</taxon>
        <taxon>Ecdysozoa</taxon>
        <taxon>Arthropoda</taxon>
        <taxon>Chelicerata</taxon>
        <taxon>Arachnida</taxon>
        <taxon>Araneae</taxon>
        <taxon>Araneomorphae</taxon>
        <taxon>Entelegynae</taxon>
        <taxon>Araneoidea</taxon>
        <taxon>Araneidae</taxon>
        <taxon>Araneus</taxon>
    </lineage>
</organism>
<dbReference type="AlphaFoldDB" id="A0A4Y2PV18"/>
<dbReference type="Proteomes" id="UP000499080">
    <property type="component" value="Unassembled WGS sequence"/>
</dbReference>
<evidence type="ECO:0000313" key="2">
    <source>
        <dbReference type="Proteomes" id="UP000499080"/>
    </source>
</evidence>
<reference evidence="1 2" key="1">
    <citation type="journal article" date="2019" name="Sci. Rep.">
        <title>Orb-weaving spider Araneus ventricosus genome elucidates the spidroin gene catalogue.</title>
        <authorList>
            <person name="Kono N."/>
            <person name="Nakamura H."/>
            <person name="Ohtoshi R."/>
            <person name="Moran D.A.P."/>
            <person name="Shinohara A."/>
            <person name="Yoshida Y."/>
            <person name="Fujiwara M."/>
            <person name="Mori M."/>
            <person name="Tomita M."/>
            <person name="Arakawa K."/>
        </authorList>
    </citation>
    <scope>NUCLEOTIDE SEQUENCE [LARGE SCALE GENOMIC DNA]</scope>
</reference>
<gene>
    <name evidence="1" type="ORF">AVEN_206942_1</name>
</gene>
<comment type="caution">
    <text evidence="1">The sequence shown here is derived from an EMBL/GenBank/DDBJ whole genome shotgun (WGS) entry which is preliminary data.</text>
</comment>
<evidence type="ECO:0000313" key="1">
    <source>
        <dbReference type="EMBL" id="GBN54713.1"/>
    </source>
</evidence>
<accession>A0A4Y2PV18</accession>
<keyword evidence="2" id="KW-1185">Reference proteome</keyword>
<protein>
    <submittedName>
        <fullName evidence="1">Uncharacterized protein</fullName>
    </submittedName>
</protein>
<name>A0A4Y2PV18_ARAVE</name>